<feature type="domain" description="Histidine kinase" evidence="14">
    <location>
        <begin position="173"/>
        <end position="422"/>
    </location>
</feature>
<dbReference type="SUPFAM" id="SSF47226">
    <property type="entry name" value="Histidine-containing phosphotransfer domain, HPT domain"/>
    <property type="match status" value="1"/>
</dbReference>
<dbReference type="SUPFAM" id="SSF50341">
    <property type="entry name" value="CheW-like"/>
    <property type="match status" value="1"/>
</dbReference>
<keyword evidence="5 12" id="KW-0597">Phosphoprotein</keyword>
<dbReference type="AlphaFoldDB" id="A0A1M5X228"/>
<evidence type="ECO:0000256" key="11">
    <source>
        <dbReference type="ARBA" id="ARBA00035100"/>
    </source>
</evidence>
<dbReference type="FunFam" id="3.30.565.10:FF:000016">
    <property type="entry name" value="Chemotaxis protein CheA, putative"/>
    <property type="match status" value="1"/>
</dbReference>
<comment type="function">
    <text evidence="11">Involved in the transmission of sensory signals from the chemoreceptors to the flagellar motors. CheA is autophosphorylated; it can transfer its phosphate group to either CheB or CheY.</text>
</comment>
<dbReference type="PROSITE" id="PS50894">
    <property type="entry name" value="HPT"/>
    <property type="match status" value="1"/>
</dbReference>
<dbReference type="OrthoDB" id="9803176at2"/>
<dbReference type="Gene3D" id="2.30.30.40">
    <property type="entry name" value="SH3 Domains"/>
    <property type="match status" value="1"/>
</dbReference>
<evidence type="ECO:0000259" key="14">
    <source>
        <dbReference type="PROSITE" id="PS50109"/>
    </source>
</evidence>
<evidence type="ECO:0000256" key="9">
    <source>
        <dbReference type="ARBA" id="ARBA00022840"/>
    </source>
</evidence>
<dbReference type="PROSITE" id="PS50851">
    <property type="entry name" value="CHEW"/>
    <property type="match status" value="1"/>
</dbReference>
<evidence type="ECO:0000313" key="17">
    <source>
        <dbReference type="EMBL" id="SHH93869.1"/>
    </source>
</evidence>
<reference evidence="17 18" key="1">
    <citation type="submission" date="2016-11" db="EMBL/GenBank/DDBJ databases">
        <authorList>
            <person name="Jaros S."/>
            <person name="Januszkiewicz K."/>
            <person name="Wedrychowicz H."/>
        </authorList>
    </citation>
    <scope>NUCLEOTIDE SEQUENCE [LARGE SCALE GENOMIC DNA]</scope>
    <source>
        <strain evidence="17 18">DSM 24574</strain>
    </source>
</reference>
<keyword evidence="10" id="KW-0902">Two-component regulatory system</keyword>
<keyword evidence="6" id="KW-0808">Transferase</keyword>
<dbReference type="InterPro" id="IPR036890">
    <property type="entry name" value="HATPase_C_sf"/>
</dbReference>
<dbReference type="InterPro" id="IPR037006">
    <property type="entry name" value="CheA-like_homodim_sf"/>
</dbReference>
<dbReference type="SMART" id="SM00073">
    <property type="entry name" value="HPT"/>
    <property type="match status" value="1"/>
</dbReference>
<dbReference type="InterPro" id="IPR036641">
    <property type="entry name" value="HPT_dom_sf"/>
</dbReference>
<organism evidence="17 18">
    <name type="scientific">Chryseolinea serpens</name>
    <dbReference type="NCBI Taxonomy" id="947013"/>
    <lineage>
        <taxon>Bacteria</taxon>
        <taxon>Pseudomonadati</taxon>
        <taxon>Bacteroidota</taxon>
        <taxon>Cytophagia</taxon>
        <taxon>Cytophagales</taxon>
        <taxon>Fulvivirgaceae</taxon>
        <taxon>Chryseolinea</taxon>
    </lineage>
</organism>
<proteinExistence type="predicted"/>
<evidence type="ECO:0000313" key="18">
    <source>
        <dbReference type="Proteomes" id="UP000184212"/>
    </source>
</evidence>
<dbReference type="SUPFAM" id="SSF55874">
    <property type="entry name" value="ATPase domain of HSP90 chaperone/DNA topoisomerase II/histidine kinase"/>
    <property type="match status" value="1"/>
</dbReference>
<keyword evidence="13" id="KW-0472">Membrane</keyword>
<keyword evidence="9" id="KW-0067">ATP-binding</keyword>
<dbReference type="InterPro" id="IPR004105">
    <property type="entry name" value="CheA-like_dim"/>
</dbReference>
<evidence type="ECO:0000259" key="16">
    <source>
        <dbReference type="PROSITE" id="PS50894"/>
    </source>
</evidence>
<keyword evidence="13" id="KW-0812">Transmembrane</keyword>
<dbReference type="Proteomes" id="UP000184212">
    <property type="component" value="Unassembled WGS sequence"/>
</dbReference>
<dbReference type="Pfam" id="PF02518">
    <property type="entry name" value="HATPase_c"/>
    <property type="match status" value="1"/>
</dbReference>
<feature type="domain" description="HPt" evidence="16">
    <location>
        <begin position="1"/>
        <end position="105"/>
    </location>
</feature>
<dbReference type="SMART" id="SM00260">
    <property type="entry name" value="CheW"/>
    <property type="match status" value="1"/>
</dbReference>
<dbReference type="Pfam" id="PF01627">
    <property type="entry name" value="Hpt"/>
    <property type="match status" value="1"/>
</dbReference>
<evidence type="ECO:0000256" key="2">
    <source>
        <dbReference type="ARBA" id="ARBA00012438"/>
    </source>
</evidence>
<dbReference type="SUPFAM" id="SSF47384">
    <property type="entry name" value="Homodimeric domain of signal transducing histidine kinase"/>
    <property type="match status" value="1"/>
</dbReference>
<dbReference type="Pfam" id="PF02895">
    <property type="entry name" value="H-kinase_dim"/>
    <property type="match status" value="1"/>
</dbReference>
<dbReference type="InterPro" id="IPR036061">
    <property type="entry name" value="CheW-like_dom_sf"/>
</dbReference>
<dbReference type="GO" id="GO:0005524">
    <property type="term" value="F:ATP binding"/>
    <property type="evidence" value="ECO:0007669"/>
    <property type="project" value="UniProtKB-KW"/>
</dbReference>
<keyword evidence="4" id="KW-0145">Chemotaxis</keyword>
<evidence type="ECO:0000256" key="3">
    <source>
        <dbReference type="ARBA" id="ARBA00021495"/>
    </source>
</evidence>
<dbReference type="InterPro" id="IPR002545">
    <property type="entry name" value="CheW-lke_dom"/>
</dbReference>
<keyword evidence="7" id="KW-0547">Nucleotide-binding</keyword>
<name>A0A1M5X228_9BACT</name>
<dbReference type="Gene3D" id="1.20.120.160">
    <property type="entry name" value="HPT domain"/>
    <property type="match status" value="1"/>
</dbReference>
<dbReference type="PANTHER" id="PTHR43395:SF10">
    <property type="entry name" value="CHEMOTAXIS PROTEIN CHEA"/>
    <property type="match status" value="1"/>
</dbReference>
<keyword evidence="18" id="KW-1185">Reference proteome</keyword>
<dbReference type="PANTHER" id="PTHR43395">
    <property type="entry name" value="SENSOR HISTIDINE KINASE CHEA"/>
    <property type="match status" value="1"/>
</dbReference>
<dbReference type="InterPro" id="IPR004358">
    <property type="entry name" value="Sig_transdc_His_kin-like_C"/>
</dbReference>
<accession>A0A1M5X228</accession>
<dbReference type="GO" id="GO:0005737">
    <property type="term" value="C:cytoplasm"/>
    <property type="evidence" value="ECO:0007669"/>
    <property type="project" value="InterPro"/>
</dbReference>
<dbReference type="PRINTS" id="PR00344">
    <property type="entry name" value="BCTRLSENSOR"/>
</dbReference>
<evidence type="ECO:0000256" key="6">
    <source>
        <dbReference type="ARBA" id="ARBA00022679"/>
    </source>
</evidence>
<dbReference type="SMART" id="SM01231">
    <property type="entry name" value="H-kinase_dim"/>
    <property type="match status" value="1"/>
</dbReference>
<evidence type="ECO:0000256" key="5">
    <source>
        <dbReference type="ARBA" id="ARBA00022553"/>
    </source>
</evidence>
<keyword evidence="13" id="KW-1133">Transmembrane helix</keyword>
<dbReference type="SMART" id="SM00387">
    <property type="entry name" value="HATPase_c"/>
    <property type="match status" value="1"/>
</dbReference>
<dbReference type="Gene3D" id="1.10.287.560">
    <property type="entry name" value="Histidine kinase CheA-like, homodimeric domain"/>
    <property type="match status" value="1"/>
</dbReference>
<dbReference type="InterPro" id="IPR051315">
    <property type="entry name" value="Bact_Chemotaxis_CheA"/>
</dbReference>
<dbReference type="PROSITE" id="PS50109">
    <property type="entry name" value="HIS_KIN"/>
    <property type="match status" value="1"/>
</dbReference>
<dbReference type="EMBL" id="FQWQ01000005">
    <property type="protein sequence ID" value="SHH93869.1"/>
    <property type="molecule type" value="Genomic_DNA"/>
</dbReference>
<feature type="transmembrane region" description="Helical" evidence="13">
    <location>
        <begin position="546"/>
        <end position="572"/>
    </location>
</feature>
<feature type="domain" description="CheW-like" evidence="15">
    <location>
        <begin position="424"/>
        <end position="573"/>
    </location>
</feature>
<dbReference type="Gene3D" id="3.30.565.10">
    <property type="entry name" value="Histidine kinase-like ATPase, C-terminal domain"/>
    <property type="match status" value="1"/>
</dbReference>
<feature type="modified residue" description="Phosphohistidine" evidence="12">
    <location>
        <position position="48"/>
    </location>
</feature>
<protein>
    <recommendedName>
        <fullName evidence="3">Chemotaxis protein CheA</fullName>
        <ecNumber evidence="2">2.7.13.3</ecNumber>
    </recommendedName>
</protein>
<evidence type="ECO:0000256" key="8">
    <source>
        <dbReference type="ARBA" id="ARBA00022777"/>
    </source>
</evidence>
<evidence type="ECO:0000256" key="10">
    <source>
        <dbReference type="ARBA" id="ARBA00023012"/>
    </source>
</evidence>
<dbReference type="InterPro" id="IPR008207">
    <property type="entry name" value="Sig_transdc_His_kin_Hpt_dom"/>
</dbReference>
<dbReference type="STRING" id="947013.SAMN04488109_6249"/>
<dbReference type="Pfam" id="PF01584">
    <property type="entry name" value="CheW"/>
    <property type="match status" value="1"/>
</dbReference>
<evidence type="ECO:0000256" key="13">
    <source>
        <dbReference type="SAM" id="Phobius"/>
    </source>
</evidence>
<evidence type="ECO:0000259" key="15">
    <source>
        <dbReference type="PROSITE" id="PS50851"/>
    </source>
</evidence>
<dbReference type="InterPro" id="IPR005467">
    <property type="entry name" value="His_kinase_dom"/>
</dbReference>
<dbReference type="GO" id="GO:0006935">
    <property type="term" value="P:chemotaxis"/>
    <property type="evidence" value="ECO:0007669"/>
    <property type="project" value="UniProtKB-KW"/>
</dbReference>
<dbReference type="InterPro" id="IPR036097">
    <property type="entry name" value="HisK_dim/P_sf"/>
</dbReference>
<evidence type="ECO:0000256" key="1">
    <source>
        <dbReference type="ARBA" id="ARBA00000085"/>
    </source>
</evidence>
<comment type="catalytic activity">
    <reaction evidence="1">
        <text>ATP + protein L-histidine = ADP + protein N-phospho-L-histidine.</text>
        <dbReference type="EC" id="2.7.13.3"/>
    </reaction>
</comment>
<dbReference type="GO" id="GO:0000155">
    <property type="term" value="F:phosphorelay sensor kinase activity"/>
    <property type="evidence" value="ECO:0007669"/>
    <property type="project" value="InterPro"/>
</dbReference>
<sequence>MKNKDDEYEEIFLAEAMDNFEEINRLLTLLERNKNDKNTIHALFRITHTLKGNASGMGFNGIYEIAHVLEDLFGEVRDGRMTLDENLFTSMYKAADVLGNLINSIKDKSEVKYKGIKTKLEVLIKRAKERTTDVQHTETSVNRPLVLESSETGVEDAFRSDEVGPGESDNKISFSDLVQVPVRKLDNLLNLVGELIIEKDRILATQASSGLHASNEYARLSRISSDLQYSVMDVRLVQVGFLFNKFHRVVRDAASVEGKDVVLKLEGTDTEIDRNVLQVISDSLIHLIRNCVGHGIEEPGERVSMKKPKDGVITLSARSETDAVRIEISDDGRGLNYQRIKAKAISKGLITAEDAEKLGNADLSMLIFEPGFSTMDEVTAISGRGVGMDVVKKTLDSIGGTIRLASTEGEGTVIQLTLPSSMAVKSSLLFELKREVYAIPLAYTESVISLYKTDIHKAGGGLVATHLGKNIAIVFLQDVFEQQAEKAGANSKLFQAAFDDTHPETKLEIVVVNFNNRAVGIVVDKLLQQKEIVEKPLMKPVDRIKFISGFTILGSGNVCLVLNVPYLLNFIFSLSAQHKSSKNFNLN</sequence>
<evidence type="ECO:0000256" key="7">
    <source>
        <dbReference type="ARBA" id="ARBA00022741"/>
    </source>
</evidence>
<dbReference type="RefSeq" id="WP_073142407.1">
    <property type="nucleotide sequence ID" value="NZ_FQWQ01000005.1"/>
</dbReference>
<evidence type="ECO:0000256" key="12">
    <source>
        <dbReference type="PROSITE-ProRule" id="PRU00110"/>
    </source>
</evidence>
<gene>
    <name evidence="17" type="ORF">SAMN04488109_6249</name>
</gene>
<keyword evidence="8 17" id="KW-0418">Kinase</keyword>
<evidence type="ECO:0000256" key="4">
    <source>
        <dbReference type="ARBA" id="ARBA00022500"/>
    </source>
</evidence>
<dbReference type="CDD" id="cd00088">
    <property type="entry name" value="HPT"/>
    <property type="match status" value="1"/>
</dbReference>
<dbReference type="InterPro" id="IPR003594">
    <property type="entry name" value="HATPase_dom"/>
</dbReference>
<dbReference type="EC" id="2.7.13.3" evidence="2"/>